<evidence type="ECO:0008006" key="3">
    <source>
        <dbReference type="Google" id="ProtNLM"/>
    </source>
</evidence>
<evidence type="ECO:0000313" key="1">
    <source>
        <dbReference type="EMBL" id="AFC24124.1"/>
    </source>
</evidence>
<organism evidence="1 2">
    <name type="scientific">Saprospira grandis (strain Lewin)</name>
    <dbReference type="NCBI Taxonomy" id="984262"/>
    <lineage>
        <taxon>Bacteria</taxon>
        <taxon>Pseudomonadati</taxon>
        <taxon>Bacteroidota</taxon>
        <taxon>Saprospiria</taxon>
        <taxon>Saprospirales</taxon>
        <taxon>Saprospiraceae</taxon>
        <taxon>Saprospira</taxon>
    </lineage>
</organism>
<dbReference type="OrthoDB" id="1493881at2"/>
<dbReference type="Proteomes" id="UP000007519">
    <property type="component" value="Chromosome"/>
</dbReference>
<dbReference type="EMBL" id="CP002831">
    <property type="protein sequence ID" value="AFC24124.1"/>
    <property type="molecule type" value="Genomic_DNA"/>
</dbReference>
<protein>
    <recommendedName>
        <fullName evidence="3">DUF4625 domain-containing protein</fullName>
    </recommendedName>
</protein>
<dbReference type="KEGG" id="sgn:SGRA_1389"/>
<name>H6L6I2_SAPGL</name>
<reference evidence="1 2" key="1">
    <citation type="journal article" date="2012" name="Stand. Genomic Sci.">
        <title>Complete genome sequencing and analysis of Saprospira grandis str. Lewin, a predatory marine bacterium.</title>
        <authorList>
            <person name="Saw J.H."/>
            <person name="Yuryev A."/>
            <person name="Kanbe M."/>
            <person name="Hou S."/>
            <person name="Young A.G."/>
            <person name="Aizawa S."/>
            <person name="Alam M."/>
        </authorList>
    </citation>
    <scope>NUCLEOTIDE SEQUENCE [LARGE SCALE GENOMIC DNA]</scope>
    <source>
        <strain evidence="1 2">Lewin</strain>
    </source>
</reference>
<dbReference type="RefSeq" id="WP_015691761.1">
    <property type="nucleotide sequence ID" value="NC_016940.1"/>
</dbReference>
<dbReference type="HOGENOM" id="CLU_1853824_0_0_10"/>
<dbReference type="STRING" id="984262.SGRA_1389"/>
<proteinExistence type="predicted"/>
<gene>
    <name evidence="1" type="ordered locus">SGRA_1389</name>
</gene>
<keyword evidence="2" id="KW-1185">Reference proteome</keyword>
<accession>H6L6I2</accession>
<dbReference type="AlphaFoldDB" id="H6L6I2"/>
<dbReference type="PROSITE" id="PS51257">
    <property type="entry name" value="PROKAR_LIPOPROTEIN"/>
    <property type="match status" value="1"/>
</dbReference>
<sequence length="139" mass="15696">MKLSYSWPLLLFVLLFGFSSCEKEEEDEDDHDHAEVSINFLSPANEGTVADPSQTHIHVQVTSDEDLHDIYVYLQVEGDSSYIAPFGPMTVHEHATTVDIEEDIDLSSYPAGTEFHLEVEACEGHDCDEKETQHIHFSI</sequence>
<evidence type="ECO:0000313" key="2">
    <source>
        <dbReference type="Proteomes" id="UP000007519"/>
    </source>
</evidence>